<dbReference type="InterPro" id="IPR027417">
    <property type="entry name" value="P-loop_NTPase"/>
</dbReference>
<dbReference type="Pfam" id="PF00350">
    <property type="entry name" value="Dynamin_N"/>
    <property type="match status" value="1"/>
</dbReference>
<keyword evidence="4" id="KW-1185">Reference proteome</keyword>
<dbReference type="Proteomes" id="UP001163046">
    <property type="component" value="Unassembled WGS sequence"/>
</dbReference>
<feature type="domain" description="Dynamin N-terminal" evidence="2">
    <location>
        <begin position="218"/>
        <end position="360"/>
    </location>
</feature>
<dbReference type="EMBL" id="MU825400">
    <property type="protein sequence ID" value="KAJ7392785.1"/>
    <property type="molecule type" value="Genomic_DNA"/>
</dbReference>
<dbReference type="SUPFAM" id="SSF52540">
    <property type="entry name" value="P-loop containing nucleoside triphosphate hydrolases"/>
    <property type="match status" value="1"/>
</dbReference>
<evidence type="ECO:0000259" key="2">
    <source>
        <dbReference type="Pfam" id="PF00350"/>
    </source>
</evidence>
<dbReference type="InterPro" id="IPR045063">
    <property type="entry name" value="Dynamin_N"/>
</dbReference>
<name>A0A9X0A499_9CNID</name>
<feature type="region of interest" description="Disordered" evidence="1">
    <location>
        <begin position="29"/>
        <end position="101"/>
    </location>
</feature>
<reference evidence="3" key="1">
    <citation type="submission" date="2023-01" db="EMBL/GenBank/DDBJ databases">
        <title>Genome assembly of the deep-sea coral Lophelia pertusa.</title>
        <authorList>
            <person name="Herrera S."/>
            <person name="Cordes E."/>
        </authorList>
    </citation>
    <scope>NUCLEOTIDE SEQUENCE</scope>
    <source>
        <strain evidence="3">USNM1676648</strain>
        <tissue evidence="3">Polyp</tissue>
    </source>
</reference>
<feature type="region of interest" description="Disordered" evidence="1">
    <location>
        <begin position="536"/>
        <end position="575"/>
    </location>
</feature>
<comment type="caution">
    <text evidence="3">The sequence shown here is derived from an EMBL/GenBank/DDBJ whole genome shotgun (WGS) entry which is preliminary data.</text>
</comment>
<proteinExistence type="predicted"/>
<feature type="compositionally biased region" description="Low complexity" evidence="1">
    <location>
        <begin position="88"/>
        <end position="101"/>
    </location>
</feature>
<evidence type="ECO:0000313" key="3">
    <source>
        <dbReference type="EMBL" id="KAJ7392785.1"/>
    </source>
</evidence>
<dbReference type="AlphaFoldDB" id="A0A9X0A499"/>
<gene>
    <name evidence="3" type="ORF">OS493_010442</name>
</gene>
<dbReference type="Gene3D" id="3.40.50.300">
    <property type="entry name" value="P-loop containing nucleotide triphosphate hydrolases"/>
    <property type="match status" value="1"/>
</dbReference>
<accession>A0A9X0A499</accession>
<feature type="compositionally biased region" description="Polar residues" evidence="1">
    <location>
        <begin position="536"/>
        <end position="566"/>
    </location>
</feature>
<protein>
    <recommendedName>
        <fullName evidence="2">Dynamin N-terminal domain-containing protein</fullName>
    </recommendedName>
</protein>
<organism evidence="3 4">
    <name type="scientific">Desmophyllum pertusum</name>
    <dbReference type="NCBI Taxonomy" id="174260"/>
    <lineage>
        <taxon>Eukaryota</taxon>
        <taxon>Metazoa</taxon>
        <taxon>Cnidaria</taxon>
        <taxon>Anthozoa</taxon>
        <taxon>Hexacorallia</taxon>
        <taxon>Scleractinia</taxon>
        <taxon>Caryophylliina</taxon>
        <taxon>Caryophylliidae</taxon>
        <taxon>Desmophyllum</taxon>
    </lineage>
</organism>
<feature type="compositionally biased region" description="Low complexity" evidence="1">
    <location>
        <begin position="56"/>
        <end position="67"/>
    </location>
</feature>
<evidence type="ECO:0000313" key="4">
    <source>
        <dbReference type="Proteomes" id="UP001163046"/>
    </source>
</evidence>
<dbReference type="OrthoDB" id="4062651at2759"/>
<dbReference type="PANTHER" id="PTHR26392:SF92">
    <property type="entry name" value="PROTEIN KINASE DOMAIN-CONTAINING PROTEIN"/>
    <property type="match status" value="1"/>
</dbReference>
<sequence>MESVQQKLKQTEESVVKQLKETIVKEISGASLQSPERVQRLEAQPIKLPDEQSVLSNTSSANTSGANQLSKARVQALEPSTQVRESSSKTTSTGTSAGSRKSMQVDKIVEFAQLYEIIAAVGMKTDGLKTMEEMKDKLREYIEESSERQQFAKTFQVISEAGKTDEHKRRELCRLHKDTREVLNALDDDFSLQKRLGDFRTTLEENIQNLEPRDQYVVLVAGETSAGKSSVINLILGEEILPNAVLSTTSTIFELKYGEKPMIGIHFKDNDDSREPMYYELAGSKETYVQQITNFVAPKKDRGKVSPYKKIELFWPHPLFQERVMIVDSPGVGESDAMNEAVLNYLPHAFCFIYVINSVNAGGIQEDRLGMLLSRASRLKKEANMDLKLFTSCALFVCNKWDEIQPSEVEEVKSEQIEKLTKKLGSFDPKSQIVYLSCKKAQKAQEYGVITGDFDDLISGISNLIVSSMQNNLQIYTRWLDDLLSRASRQIRVFLKSTSMSRREKNRRMKETKKRMEELQSSQNILLTNLVNTSQTQSGRSWGSLPFTSNRKTLPSDSASGLQMKSQHLKRHGRKRKMNLKVHLGKKPTVCPRLGR</sequence>
<dbReference type="PANTHER" id="PTHR26392">
    <property type="entry name" value="MITOGEN-ACTIVATED PROTEIN KINASE KINASE KINASE 7-RELATED"/>
    <property type="match status" value="1"/>
</dbReference>
<evidence type="ECO:0000256" key="1">
    <source>
        <dbReference type="SAM" id="MobiDB-lite"/>
    </source>
</evidence>